<dbReference type="EMBL" id="MIGB01000034">
    <property type="protein sequence ID" value="OSY36999.1"/>
    <property type="molecule type" value="Genomic_DNA"/>
</dbReference>
<dbReference type="STRING" id="2074.BG845_05082"/>
<dbReference type="Proteomes" id="UP000194360">
    <property type="component" value="Unassembled WGS sequence"/>
</dbReference>
<organism evidence="2 3">
    <name type="scientific">Pseudonocardia autotrophica</name>
    <name type="common">Amycolata autotrophica</name>
    <name type="synonym">Nocardia autotrophica</name>
    <dbReference type="NCBI Taxonomy" id="2074"/>
    <lineage>
        <taxon>Bacteria</taxon>
        <taxon>Bacillati</taxon>
        <taxon>Actinomycetota</taxon>
        <taxon>Actinomycetes</taxon>
        <taxon>Pseudonocardiales</taxon>
        <taxon>Pseudonocardiaceae</taxon>
        <taxon>Pseudonocardia</taxon>
    </lineage>
</organism>
<feature type="compositionally biased region" description="Basic and acidic residues" evidence="1">
    <location>
        <begin position="21"/>
        <end position="35"/>
    </location>
</feature>
<accession>A0A1Y2MPT5</accession>
<protein>
    <submittedName>
        <fullName evidence="2">Uncharacterized protein</fullName>
    </submittedName>
</protein>
<comment type="caution">
    <text evidence="2">The sequence shown here is derived from an EMBL/GenBank/DDBJ whole genome shotgun (WGS) entry which is preliminary data.</text>
</comment>
<reference evidence="2 3" key="1">
    <citation type="submission" date="2016-09" db="EMBL/GenBank/DDBJ databases">
        <title>Pseudonocardia autotrophica DSM535, a candidate organism with high potential of specific P450 cytochromes.</title>
        <authorList>
            <person name="Grumaz C."/>
            <person name="Vainshtein Y."/>
            <person name="Kirstahler P."/>
            <person name="Sohn K."/>
        </authorList>
    </citation>
    <scope>NUCLEOTIDE SEQUENCE [LARGE SCALE GENOMIC DNA]</scope>
    <source>
        <strain evidence="2 3">DSM 535</strain>
    </source>
</reference>
<feature type="region of interest" description="Disordered" evidence="1">
    <location>
        <begin position="1"/>
        <end position="35"/>
    </location>
</feature>
<proteinExistence type="predicted"/>
<sequence>MGDDEMADLCGTVPGAPGRVADAETARTDREGARG</sequence>
<keyword evidence="3" id="KW-1185">Reference proteome</keyword>
<evidence type="ECO:0000313" key="3">
    <source>
        <dbReference type="Proteomes" id="UP000194360"/>
    </source>
</evidence>
<gene>
    <name evidence="2" type="ORF">BG845_05082</name>
</gene>
<name>A0A1Y2MPT5_PSEAH</name>
<dbReference type="AlphaFoldDB" id="A0A1Y2MPT5"/>
<evidence type="ECO:0000313" key="2">
    <source>
        <dbReference type="EMBL" id="OSY36999.1"/>
    </source>
</evidence>
<evidence type="ECO:0000256" key="1">
    <source>
        <dbReference type="SAM" id="MobiDB-lite"/>
    </source>
</evidence>